<name>A0A7Y3X9W7_9GAMM</name>
<comment type="caution">
    <text evidence="2">The sequence shown here is derived from an EMBL/GenBank/DDBJ whole genome shotgun (WGS) entry which is preliminary data.</text>
</comment>
<dbReference type="EMBL" id="JABFHI010000004">
    <property type="protein sequence ID" value="NOG32127.1"/>
    <property type="molecule type" value="Genomic_DNA"/>
</dbReference>
<evidence type="ECO:0000313" key="2">
    <source>
        <dbReference type="EMBL" id="NOG32127.1"/>
    </source>
</evidence>
<gene>
    <name evidence="2" type="ORF">HLB35_10835</name>
</gene>
<dbReference type="Pfam" id="PF00990">
    <property type="entry name" value="GGDEF"/>
    <property type="match status" value="1"/>
</dbReference>
<sequence>MRFVGNRSALNEDLAALPHPSHPQHKAVTLSIGATRFCAGQSAYSQIYQNADHALYDVKAAGRDSWRVVG</sequence>
<reference evidence="2 3" key="2">
    <citation type="submission" date="2020-06" db="EMBL/GenBank/DDBJ databases">
        <title>Halomonas songnenensis sp. nov., a moderately halophilic bacterium isolated from saline and alkaline soils.</title>
        <authorList>
            <person name="Jiang J."/>
            <person name="Pan Y."/>
        </authorList>
    </citation>
    <scope>NUCLEOTIDE SEQUENCE [LARGE SCALE GENOMIC DNA]</scope>
    <source>
        <strain evidence="2 3">TBZ9</strain>
    </source>
</reference>
<dbReference type="InterPro" id="IPR043128">
    <property type="entry name" value="Rev_trsase/Diguanyl_cyclase"/>
</dbReference>
<reference evidence="2 3" key="1">
    <citation type="submission" date="2020-05" db="EMBL/GenBank/DDBJ databases">
        <authorList>
            <person name="Ruan W."/>
            <person name="Jeon C.O."/>
            <person name="Chun B.H."/>
        </authorList>
    </citation>
    <scope>NUCLEOTIDE SEQUENCE [LARGE SCALE GENOMIC DNA]</scope>
    <source>
        <strain evidence="2 3">TBZ9</strain>
    </source>
</reference>
<dbReference type="SUPFAM" id="SSF55073">
    <property type="entry name" value="Nucleotide cyclase"/>
    <property type="match status" value="1"/>
</dbReference>
<keyword evidence="3" id="KW-1185">Reference proteome</keyword>
<evidence type="ECO:0000313" key="3">
    <source>
        <dbReference type="Proteomes" id="UP000588806"/>
    </source>
</evidence>
<feature type="domain" description="GGDEF" evidence="1">
    <location>
        <begin position="16"/>
        <end position="64"/>
    </location>
</feature>
<dbReference type="Proteomes" id="UP000588806">
    <property type="component" value="Unassembled WGS sequence"/>
</dbReference>
<evidence type="ECO:0000259" key="1">
    <source>
        <dbReference type="Pfam" id="PF00990"/>
    </source>
</evidence>
<protein>
    <submittedName>
        <fullName evidence="2">Diguanylate cyclase</fullName>
    </submittedName>
</protein>
<dbReference type="Gene3D" id="3.30.70.270">
    <property type="match status" value="1"/>
</dbReference>
<dbReference type="InterPro" id="IPR000160">
    <property type="entry name" value="GGDEF_dom"/>
</dbReference>
<dbReference type="InterPro" id="IPR029787">
    <property type="entry name" value="Nucleotide_cyclase"/>
</dbReference>
<organism evidence="2 3">
    <name type="scientific">Vreelandella azerica</name>
    <dbReference type="NCBI Taxonomy" id="2732867"/>
    <lineage>
        <taxon>Bacteria</taxon>
        <taxon>Pseudomonadati</taxon>
        <taxon>Pseudomonadota</taxon>
        <taxon>Gammaproteobacteria</taxon>
        <taxon>Oceanospirillales</taxon>
        <taxon>Halomonadaceae</taxon>
        <taxon>Vreelandella</taxon>
    </lineage>
</organism>
<proteinExistence type="predicted"/>
<accession>A0A7Y3X9W7</accession>
<dbReference type="AlphaFoldDB" id="A0A7Y3X9W7"/>